<dbReference type="Proteomes" id="UP000598174">
    <property type="component" value="Unassembled WGS sequence"/>
</dbReference>
<protein>
    <recommendedName>
        <fullName evidence="7">Endolytic murein transglycosylase</fullName>
        <ecNumber evidence="7">4.2.2.29</ecNumber>
    </recommendedName>
    <alternativeName>
        <fullName evidence="7">Peptidoglycan lytic transglycosylase</fullName>
    </alternativeName>
    <alternativeName>
        <fullName evidence="7">Peptidoglycan polymerization terminase</fullName>
    </alternativeName>
</protein>
<evidence type="ECO:0000256" key="6">
    <source>
        <dbReference type="ARBA" id="ARBA00023316"/>
    </source>
</evidence>
<evidence type="ECO:0000256" key="5">
    <source>
        <dbReference type="ARBA" id="ARBA00023239"/>
    </source>
</evidence>
<evidence type="ECO:0000256" key="3">
    <source>
        <dbReference type="ARBA" id="ARBA00022989"/>
    </source>
</evidence>
<evidence type="ECO:0000256" key="1">
    <source>
        <dbReference type="ARBA" id="ARBA00022475"/>
    </source>
</evidence>
<keyword evidence="6 7" id="KW-0961">Cell wall biogenesis/degradation</keyword>
<dbReference type="EMBL" id="BOMM01000077">
    <property type="protein sequence ID" value="GIE16064.1"/>
    <property type="molecule type" value="Genomic_DNA"/>
</dbReference>
<dbReference type="Pfam" id="PF02618">
    <property type="entry name" value="YceG"/>
    <property type="match status" value="1"/>
</dbReference>
<dbReference type="InterPro" id="IPR003770">
    <property type="entry name" value="MLTG-like"/>
</dbReference>
<dbReference type="GO" id="GO:0005886">
    <property type="term" value="C:plasma membrane"/>
    <property type="evidence" value="ECO:0007669"/>
    <property type="project" value="UniProtKB-UniRule"/>
</dbReference>
<dbReference type="AlphaFoldDB" id="A0A919J9L1"/>
<sequence>MLTLREPTATGLTLLPIIVAMYYTDAPGVRRHRHPEAGKGRTKVAFAVVVLLLAALGVGGYAGYDRVRGFFSAADYDGSGVGDVRVEIGAGSLTAVGDTLVRADVVKSTKAFIGAAEKNPAGTGIQPGTYALRKQMSADDAVTLLLDPKARVFEGVTIPEGKTANQVYTMLAKATGVPVDDFKKAARDPTALGVPDSWFVRTDGQKVTRSIEGFLFPAGYDFKPGKRAADYLRIMVEHFMKVAGELDLTTGSKDRDLSAYEVLTVASLAQAEAGNTADLGKVARTAYNRLQVGSPEIPCKCLEYDVGINYYYQLTGRPTKPSGKMTTEELRDKKNPYRLHGKEGLTPTPINNPGRAALEGALDPPPGDWFFFVAIDKQRHSAFARTLAEHRVNVDKAKKAGVL</sequence>
<dbReference type="HAMAP" id="MF_02065">
    <property type="entry name" value="MltG"/>
    <property type="match status" value="1"/>
</dbReference>
<dbReference type="EC" id="4.2.2.29" evidence="7"/>
<dbReference type="PANTHER" id="PTHR30518:SF2">
    <property type="entry name" value="ENDOLYTIC MUREIN TRANSGLYCOSYLASE"/>
    <property type="match status" value="1"/>
</dbReference>
<proteinExistence type="inferred from homology"/>
<keyword evidence="1 7" id="KW-1003">Cell membrane</keyword>
<reference evidence="8" key="1">
    <citation type="submission" date="2021-01" db="EMBL/GenBank/DDBJ databases">
        <title>Whole genome shotgun sequence of Actinoplanes ferrugineus NBRC 15555.</title>
        <authorList>
            <person name="Komaki H."/>
            <person name="Tamura T."/>
        </authorList>
    </citation>
    <scope>NUCLEOTIDE SEQUENCE</scope>
    <source>
        <strain evidence="8">NBRC 15555</strain>
    </source>
</reference>
<dbReference type="NCBIfam" id="TIGR00247">
    <property type="entry name" value="endolytic transglycosylase MltG"/>
    <property type="match status" value="1"/>
</dbReference>
<comment type="function">
    <text evidence="7">Functions as a peptidoglycan terminase that cleaves nascent peptidoglycan strands endolytically to terminate their elongation.</text>
</comment>
<evidence type="ECO:0000313" key="9">
    <source>
        <dbReference type="Proteomes" id="UP000598174"/>
    </source>
</evidence>
<keyword evidence="9" id="KW-1185">Reference proteome</keyword>
<feature type="site" description="Important for catalytic activity" evidence="7">
    <location>
        <position position="272"/>
    </location>
</feature>
<evidence type="ECO:0000313" key="8">
    <source>
        <dbReference type="EMBL" id="GIE16064.1"/>
    </source>
</evidence>
<evidence type="ECO:0000256" key="4">
    <source>
        <dbReference type="ARBA" id="ARBA00023136"/>
    </source>
</evidence>
<comment type="catalytic activity">
    <reaction evidence="7">
        <text>a peptidoglycan chain = a peptidoglycan chain with N-acetyl-1,6-anhydromuramyl-[peptide] at the reducing end + a peptidoglycan chain with N-acetylglucosamine at the non-reducing end.</text>
        <dbReference type="EC" id="4.2.2.29"/>
    </reaction>
</comment>
<comment type="similarity">
    <text evidence="7">Belongs to the transglycosylase MltG family.</text>
</comment>
<dbReference type="GO" id="GO:0009252">
    <property type="term" value="P:peptidoglycan biosynthetic process"/>
    <property type="evidence" value="ECO:0007669"/>
    <property type="project" value="UniProtKB-UniRule"/>
</dbReference>
<keyword evidence="2 7" id="KW-0812">Transmembrane</keyword>
<evidence type="ECO:0000256" key="7">
    <source>
        <dbReference type="HAMAP-Rule" id="MF_02065"/>
    </source>
</evidence>
<dbReference type="PANTHER" id="PTHR30518">
    <property type="entry name" value="ENDOLYTIC MUREIN TRANSGLYCOSYLASE"/>
    <property type="match status" value="1"/>
</dbReference>
<organism evidence="8 9">
    <name type="scientific">Paractinoplanes ferrugineus</name>
    <dbReference type="NCBI Taxonomy" id="113564"/>
    <lineage>
        <taxon>Bacteria</taxon>
        <taxon>Bacillati</taxon>
        <taxon>Actinomycetota</taxon>
        <taxon>Actinomycetes</taxon>
        <taxon>Micromonosporales</taxon>
        <taxon>Micromonosporaceae</taxon>
        <taxon>Paractinoplanes</taxon>
    </lineage>
</organism>
<gene>
    <name evidence="7" type="primary">mltG</name>
    <name evidence="8" type="ORF">Afe05nite_79040</name>
</gene>
<feature type="transmembrane region" description="Helical" evidence="7">
    <location>
        <begin position="44"/>
        <end position="64"/>
    </location>
</feature>
<evidence type="ECO:0000256" key="2">
    <source>
        <dbReference type="ARBA" id="ARBA00022692"/>
    </source>
</evidence>
<dbReference type="GO" id="GO:0008932">
    <property type="term" value="F:lytic endotransglycosylase activity"/>
    <property type="evidence" value="ECO:0007669"/>
    <property type="project" value="UniProtKB-UniRule"/>
</dbReference>
<dbReference type="Gene3D" id="3.30.1490.480">
    <property type="entry name" value="Endolytic murein transglycosylase"/>
    <property type="match status" value="1"/>
</dbReference>
<keyword evidence="4 7" id="KW-0472">Membrane</keyword>
<keyword evidence="5 7" id="KW-0456">Lyase</keyword>
<keyword evidence="3 7" id="KW-1133">Transmembrane helix</keyword>
<feature type="transmembrane region" description="Helical" evidence="7">
    <location>
        <begin position="6"/>
        <end position="23"/>
    </location>
</feature>
<comment type="caution">
    <text evidence="8">The sequence shown here is derived from an EMBL/GenBank/DDBJ whole genome shotgun (WGS) entry which is preliminary data.</text>
</comment>
<name>A0A919J9L1_9ACTN</name>
<accession>A0A919J9L1</accession>
<comment type="caution">
    <text evidence="7">Lacks conserved residue(s) required for the propagation of feature annotation.</text>
</comment>
<dbReference type="GO" id="GO:0071555">
    <property type="term" value="P:cell wall organization"/>
    <property type="evidence" value="ECO:0007669"/>
    <property type="project" value="UniProtKB-KW"/>
</dbReference>